<dbReference type="STRING" id="610380.E2BP22"/>
<dbReference type="EMBL" id="GL449511">
    <property type="protein sequence ID" value="EFN82614.1"/>
    <property type="molecule type" value="Genomic_DNA"/>
</dbReference>
<evidence type="ECO:0000313" key="2">
    <source>
        <dbReference type="EMBL" id="EFN82614.1"/>
    </source>
</evidence>
<accession>E2BP22</accession>
<name>E2BP22_HARSA</name>
<dbReference type="OMA" id="CMKLEIS"/>
<keyword evidence="1" id="KW-0175">Coiled coil</keyword>
<protein>
    <submittedName>
        <fullName evidence="2">Uncharacterized protein</fullName>
    </submittedName>
</protein>
<dbReference type="InParanoid" id="E2BP22"/>
<sequence length="199" mass="22687">MDSISASLSDSTDMDVSTLVKQDQNYKAINSTGELCGETEGLRILDEFRKLYESRIKKIDGESRGEFDRVSAKLQIMSDWIKDLGDQNTMLVQTVQDLEQAACSRVKLLEEKLKKSSQIVEDNLIGSNHSEEALNILSNRVDKLQKDEKFLVRKIECLQSDIRGLLELIRRACCQNIWSLEGITFFEIQPKDIPLQSLE</sequence>
<organism evidence="3">
    <name type="scientific">Harpegnathos saltator</name>
    <name type="common">Jerdon's jumping ant</name>
    <dbReference type="NCBI Taxonomy" id="610380"/>
    <lineage>
        <taxon>Eukaryota</taxon>
        <taxon>Metazoa</taxon>
        <taxon>Ecdysozoa</taxon>
        <taxon>Arthropoda</taxon>
        <taxon>Hexapoda</taxon>
        <taxon>Insecta</taxon>
        <taxon>Pterygota</taxon>
        <taxon>Neoptera</taxon>
        <taxon>Endopterygota</taxon>
        <taxon>Hymenoptera</taxon>
        <taxon>Apocrita</taxon>
        <taxon>Aculeata</taxon>
        <taxon>Formicoidea</taxon>
        <taxon>Formicidae</taxon>
        <taxon>Ponerinae</taxon>
        <taxon>Ponerini</taxon>
        <taxon>Harpegnathos</taxon>
    </lineage>
</organism>
<dbReference type="Proteomes" id="UP000008237">
    <property type="component" value="Unassembled WGS sequence"/>
</dbReference>
<evidence type="ECO:0000256" key="1">
    <source>
        <dbReference type="SAM" id="Coils"/>
    </source>
</evidence>
<keyword evidence="3" id="KW-1185">Reference proteome</keyword>
<reference evidence="2 3" key="1">
    <citation type="journal article" date="2010" name="Science">
        <title>Genomic comparison of the ants Camponotus floridanus and Harpegnathos saltator.</title>
        <authorList>
            <person name="Bonasio R."/>
            <person name="Zhang G."/>
            <person name="Ye C."/>
            <person name="Mutti N.S."/>
            <person name="Fang X."/>
            <person name="Qin N."/>
            <person name="Donahue G."/>
            <person name="Yang P."/>
            <person name="Li Q."/>
            <person name="Li C."/>
            <person name="Zhang P."/>
            <person name="Huang Z."/>
            <person name="Berger S.L."/>
            <person name="Reinberg D."/>
            <person name="Wang J."/>
            <person name="Liebig J."/>
        </authorList>
    </citation>
    <scope>NUCLEOTIDE SEQUENCE [LARGE SCALE GENOMIC DNA]</scope>
    <source>
        <strain evidence="2 3">R22 G/1</strain>
    </source>
</reference>
<dbReference type="OrthoDB" id="6350415at2759"/>
<dbReference type="AlphaFoldDB" id="E2BP22"/>
<evidence type="ECO:0000313" key="3">
    <source>
        <dbReference type="Proteomes" id="UP000008237"/>
    </source>
</evidence>
<proteinExistence type="predicted"/>
<gene>
    <name evidence="2" type="ORF">EAI_00906</name>
</gene>
<feature type="coiled-coil region" evidence="1">
    <location>
        <begin position="127"/>
        <end position="161"/>
    </location>
</feature>